<sequence>MNGMSDYQSSESATFYFIKELTEGGARQITFY</sequence>
<dbReference type="EMBL" id="JAWQCK010000001">
    <property type="protein sequence ID" value="MDW9207375.1"/>
    <property type="molecule type" value="Genomic_DNA"/>
</dbReference>
<dbReference type="AlphaFoldDB" id="A0ABD5HR04"/>
<organism evidence="1 2">
    <name type="scientific">Bacillus thuringiensis serovar toumanoffi</name>
    <dbReference type="NCBI Taxonomy" id="180862"/>
    <lineage>
        <taxon>Bacteria</taxon>
        <taxon>Bacillati</taxon>
        <taxon>Bacillota</taxon>
        <taxon>Bacilli</taxon>
        <taxon>Bacillales</taxon>
        <taxon>Bacillaceae</taxon>
        <taxon>Bacillus</taxon>
        <taxon>Bacillus cereus group</taxon>
    </lineage>
</organism>
<gene>
    <name evidence="1" type="ORF">BTTOUR_00895</name>
</gene>
<dbReference type="Proteomes" id="UP001272716">
    <property type="component" value="Unassembled WGS sequence"/>
</dbReference>
<comment type="caution">
    <text evidence="1">The sequence shown here is derived from an EMBL/GenBank/DDBJ whole genome shotgun (WGS) entry which is preliminary data.</text>
</comment>
<accession>A0ABD5HR04</accession>
<protein>
    <submittedName>
        <fullName evidence="1">Uncharacterized protein</fullName>
    </submittedName>
</protein>
<proteinExistence type="predicted"/>
<evidence type="ECO:0000313" key="1">
    <source>
        <dbReference type="EMBL" id="MDW9207375.1"/>
    </source>
</evidence>
<reference evidence="1 2" key="1">
    <citation type="submission" date="2023-10" db="EMBL/GenBank/DDBJ databases">
        <title>Draft Genome Sequence of Bacillus thuringiensis serovar. toumanoffi 4059: Identification of a Novel Cry Protein Candidate.</title>
        <authorList>
            <person name="Murdoch R.W."/>
            <person name="Gemler B."/>
            <person name="Heater B.S."/>
        </authorList>
    </citation>
    <scope>NUCLEOTIDE SEQUENCE [LARGE SCALE GENOMIC DNA]</scope>
    <source>
        <strain evidence="1 2">4059</strain>
    </source>
</reference>
<evidence type="ECO:0000313" key="2">
    <source>
        <dbReference type="Proteomes" id="UP001272716"/>
    </source>
</evidence>
<name>A0ABD5HR04_BACTU</name>